<comment type="caution">
    <text evidence="1">The sequence shown here is derived from an EMBL/GenBank/DDBJ whole genome shotgun (WGS) entry which is preliminary data.</text>
</comment>
<evidence type="ECO:0000313" key="2">
    <source>
        <dbReference type="Proteomes" id="UP001236806"/>
    </source>
</evidence>
<evidence type="ECO:0000313" key="1">
    <source>
        <dbReference type="EMBL" id="MDQ0674725.1"/>
    </source>
</evidence>
<dbReference type="InterPro" id="IPR013815">
    <property type="entry name" value="ATP_grasp_subdomain_1"/>
</dbReference>
<proteinExistence type="predicted"/>
<keyword evidence="2" id="KW-1185">Reference proteome</keyword>
<protein>
    <submittedName>
        <fullName evidence="1">Uncharacterized protein</fullName>
    </submittedName>
</protein>
<accession>A0ABU0PL73</accession>
<dbReference type="EMBL" id="JAUSXB010000001">
    <property type="protein sequence ID" value="MDQ0674725.1"/>
    <property type="molecule type" value="Genomic_DNA"/>
</dbReference>
<dbReference type="Proteomes" id="UP001236806">
    <property type="component" value="Unassembled WGS sequence"/>
</dbReference>
<reference evidence="1 2" key="1">
    <citation type="submission" date="2023-07" db="EMBL/GenBank/DDBJ databases">
        <title>Comparative genomics of wheat-associated soil bacteria to identify genetic determinants of phenazine resistance.</title>
        <authorList>
            <person name="Mouncey N."/>
        </authorList>
    </citation>
    <scope>NUCLEOTIDE SEQUENCE [LARGE SCALE GENOMIC DNA]</scope>
    <source>
        <strain evidence="1 2">W1I3</strain>
    </source>
</reference>
<dbReference type="Gene3D" id="3.30.1490.20">
    <property type="entry name" value="ATP-grasp fold, A domain"/>
    <property type="match status" value="1"/>
</dbReference>
<organism evidence="1 2">
    <name type="scientific">Pseudarthrobacter siccitolerans</name>
    <dbReference type="NCBI Taxonomy" id="861266"/>
    <lineage>
        <taxon>Bacteria</taxon>
        <taxon>Bacillati</taxon>
        <taxon>Actinomycetota</taxon>
        <taxon>Actinomycetes</taxon>
        <taxon>Micrococcales</taxon>
        <taxon>Micrococcaceae</taxon>
        <taxon>Pseudarthrobacter</taxon>
    </lineage>
</organism>
<dbReference type="SUPFAM" id="SSF56059">
    <property type="entry name" value="Glutathione synthetase ATP-binding domain-like"/>
    <property type="match status" value="1"/>
</dbReference>
<gene>
    <name evidence="1" type="ORF">QFZ36_002286</name>
</gene>
<sequence length="68" mass="7464">MTKNVLWFSELGLKDLDRVGGKNASLGEMVQNLSFAGVLVPDGLQQQRMPTAASWQIQAWTKRLSTGS</sequence>
<name>A0ABU0PL73_9MICC</name>